<accession>A0A5E4YQQ8</accession>
<dbReference type="GO" id="GO:0005886">
    <property type="term" value="C:plasma membrane"/>
    <property type="evidence" value="ECO:0007669"/>
    <property type="project" value="UniProtKB-SubCell"/>
</dbReference>
<dbReference type="InterPro" id="IPR000515">
    <property type="entry name" value="MetI-like"/>
</dbReference>
<gene>
    <name evidence="10" type="ORF">PAN31108_04705</name>
</gene>
<evidence type="ECO:0000256" key="1">
    <source>
        <dbReference type="ARBA" id="ARBA00004429"/>
    </source>
</evidence>
<protein>
    <submittedName>
        <fullName evidence="10">ABC transporter permease</fullName>
    </submittedName>
</protein>
<dbReference type="PROSITE" id="PS50928">
    <property type="entry name" value="ABC_TM1"/>
    <property type="match status" value="1"/>
</dbReference>
<keyword evidence="11" id="KW-1185">Reference proteome</keyword>
<name>A0A5E4YQQ8_9BURK</name>
<dbReference type="Gene3D" id="1.10.3720.10">
    <property type="entry name" value="MetI-like"/>
    <property type="match status" value="1"/>
</dbReference>
<evidence type="ECO:0000256" key="2">
    <source>
        <dbReference type="ARBA" id="ARBA00022448"/>
    </source>
</evidence>
<evidence type="ECO:0000256" key="4">
    <source>
        <dbReference type="ARBA" id="ARBA00022519"/>
    </source>
</evidence>
<reference evidence="10 11" key="1">
    <citation type="submission" date="2019-08" db="EMBL/GenBank/DDBJ databases">
        <authorList>
            <person name="Peeters C."/>
        </authorList>
    </citation>
    <scope>NUCLEOTIDE SEQUENCE [LARGE SCALE GENOMIC DNA]</scope>
    <source>
        <strain evidence="10 11">LMG 31108</strain>
    </source>
</reference>
<dbReference type="PANTHER" id="PTHR43357:SF4">
    <property type="entry name" value="INNER MEMBRANE ABC TRANSPORTER PERMEASE PROTEIN YDCV"/>
    <property type="match status" value="1"/>
</dbReference>
<feature type="transmembrane region" description="Helical" evidence="8">
    <location>
        <begin position="77"/>
        <end position="98"/>
    </location>
</feature>
<organism evidence="10 11">
    <name type="scientific">Pandoraea anhela</name>
    <dbReference type="NCBI Taxonomy" id="2508295"/>
    <lineage>
        <taxon>Bacteria</taxon>
        <taxon>Pseudomonadati</taxon>
        <taxon>Pseudomonadota</taxon>
        <taxon>Betaproteobacteria</taxon>
        <taxon>Burkholderiales</taxon>
        <taxon>Burkholderiaceae</taxon>
        <taxon>Pandoraea</taxon>
    </lineage>
</organism>
<feature type="transmembrane region" description="Helical" evidence="8">
    <location>
        <begin position="137"/>
        <end position="157"/>
    </location>
</feature>
<feature type="transmembrane region" description="Helical" evidence="8">
    <location>
        <begin position="216"/>
        <end position="235"/>
    </location>
</feature>
<feature type="transmembrane region" description="Helical" evidence="8">
    <location>
        <begin position="105"/>
        <end position="131"/>
    </location>
</feature>
<feature type="transmembrane region" description="Helical" evidence="8">
    <location>
        <begin position="188"/>
        <end position="210"/>
    </location>
</feature>
<dbReference type="AlphaFoldDB" id="A0A5E4YQQ8"/>
<feature type="transmembrane region" description="Helical" evidence="8">
    <location>
        <begin position="242"/>
        <end position="261"/>
    </location>
</feature>
<keyword evidence="6 8" id="KW-1133">Transmembrane helix</keyword>
<keyword evidence="4" id="KW-0997">Cell inner membrane</keyword>
<proteinExistence type="inferred from homology"/>
<dbReference type="PROSITE" id="PS51257">
    <property type="entry name" value="PROKAR_LIPOPROTEIN"/>
    <property type="match status" value="1"/>
</dbReference>
<dbReference type="SUPFAM" id="SSF161098">
    <property type="entry name" value="MetI-like"/>
    <property type="match status" value="1"/>
</dbReference>
<dbReference type="Proteomes" id="UP000406256">
    <property type="component" value="Unassembled WGS sequence"/>
</dbReference>
<evidence type="ECO:0000256" key="6">
    <source>
        <dbReference type="ARBA" id="ARBA00022989"/>
    </source>
</evidence>
<dbReference type="OrthoDB" id="9178195at2"/>
<dbReference type="PANTHER" id="PTHR43357">
    <property type="entry name" value="INNER MEMBRANE ABC TRANSPORTER PERMEASE PROTEIN YDCV"/>
    <property type="match status" value="1"/>
</dbReference>
<feature type="transmembrane region" description="Helical" evidence="8">
    <location>
        <begin position="21"/>
        <end position="42"/>
    </location>
</feature>
<evidence type="ECO:0000256" key="7">
    <source>
        <dbReference type="ARBA" id="ARBA00023136"/>
    </source>
</evidence>
<dbReference type="InterPro" id="IPR035906">
    <property type="entry name" value="MetI-like_sf"/>
</dbReference>
<feature type="domain" description="ABC transmembrane type-1" evidence="9">
    <location>
        <begin position="73"/>
        <end position="261"/>
    </location>
</feature>
<dbReference type="CDD" id="cd06261">
    <property type="entry name" value="TM_PBP2"/>
    <property type="match status" value="1"/>
</dbReference>
<comment type="similarity">
    <text evidence="8">Belongs to the binding-protein-dependent transport system permease family.</text>
</comment>
<comment type="subcellular location">
    <subcellularLocation>
        <location evidence="1">Cell inner membrane</location>
        <topology evidence="1">Multi-pass membrane protein</topology>
    </subcellularLocation>
    <subcellularLocation>
        <location evidence="8">Cell membrane</location>
        <topology evidence="8">Multi-pass membrane protein</topology>
    </subcellularLocation>
</comment>
<keyword evidence="5 8" id="KW-0812">Transmembrane</keyword>
<dbReference type="GO" id="GO:0055085">
    <property type="term" value="P:transmembrane transport"/>
    <property type="evidence" value="ECO:0007669"/>
    <property type="project" value="InterPro"/>
</dbReference>
<evidence type="ECO:0000313" key="10">
    <source>
        <dbReference type="EMBL" id="VVE51126.1"/>
    </source>
</evidence>
<dbReference type="RefSeq" id="WP_150671172.1">
    <property type="nucleotide sequence ID" value="NZ_CABPSB010000025.1"/>
</dbReference>
<keyword evidence="7 8" id="KW-0472">Membrane</keyword>
<keyword evidence="2 8" id="KW-0813">Transport</keyword>
<sequence length="273" mass="29607">MLIIRPYHELAARTATAIHALFTACFFVALIAPIAVVVIVSFTPDESITVPFHGISLRWYQRLWEYRPFVDSLLTSLYLALTSAFIAIVIAVPAALGVGRSRARVATALTTFLLAPIAIPALVIGLSLLYFFSNIGIGVSFTALLIAHTVVSVPYVMRTTLATYKNTQASYLEAASVLGATRWQTLRYVTLPLIAPGIFAGALFSILVSLDNLGVSYFFGTANVTTLPVVMLSYLQNQFDPAIAAISTVQMIITIALLLIVEKTYGLRALMTQ</sequence>
<evidence type="ECO:0000256" key="8">
    <source>
        <dbReference type="RuleBase" id="RU363032"/>
    </source>
</evidence>
<evidence type="ECO:0000256" key="3">
    <source>
        <dbReference type="ARBA" id="ARBA00022475"/>
    </source>
</evidence>
<dbReference type="EMBL" id="CABPSB010000025">
    <property type="protein sequence ID" value="VVE51126.1"/>
    <property type="molecule type" value="Genomic_DNA"/>
</dbReference>
<keyword evidence="3" id="KW-1003">Cell membrane</keyword>
<evidence type="ECO:0000313" key="11">
    <source>
        <dbReference type="Proteomes" id="UP000406256"/>
    </source>
</evidence>
<evidence type="ECO:0000259" key="9">
    <source>
        <dbReference type="PROSITE" id="PS50928"/>
    </source>
</evidence>
<evidence type="ECO:0000256" key="5">
    <source>
        <dbReference type="ARBA" id="ARBA00022692"/>
    </source>
</evidence>
<dbReference type="Pfam" id="PF00528">
    <property type="entry name" value="BPD_transp_1"/>
    <property type="match status" value="1"/>
</dbReference>